<protein>
    <recommendedName>
        <fullName evidence="10">C2H2-type domain-containing protein</fullName>
    </recommendedName>
</protein>
<dbReference type="InterPro" id="IPR036236">
    <property type="entry name" value="Znf_C2H2_sf"/>
</dbReference>
<dbReference type="Pfam" id="PF00096">
    <property type="entry name" value="zf-C2H2"/>
    <property type="match status" value="3"/>
</dbReference>
<dbReference type="GO" id="GO:0008270">
    <property type="term" value="F:zinc ion binding"/>
    <property type="evidence" value="ECO:0007669"/>
    <property type="project" value="UniProtKB-KW"/>
</dbReference>
<dbReference type="GO" id="GO:0006357">
    <property type="term" value="P:regulation of transcription by RNA polymerase II"/>
    <property type="evidence" value="ECO:0007669"/>
    <property type="project" value="TreeGrafter"/>
</dbReference>
<feature type="domain" description="C2H2-type" evidence="10">
    <location>
        <begin position="384"/>
        <end position="407"/>
    </location>
</feature>
<evidence type="ECO:0000256" key="7">
    <source>
        <dbReference type="ARBA" id="ARBA00023242"/>
    </source>
</evidence>
<evidence type="ECO:0000259" key="10">
    <source>
        <dbReference type="PROSITE" id="PS50157"/>
    </source>
</evidence>
<keyword evidence="11" id="KW-1185">Reference proteome</keyword>
<feature type="domain" description="C2H2-type" evidence="10">
    <location>
        <begin position="317"/>
        <end position="345"/>
    </location>
</feature>
<dbReference type="InterPro" id="IPR051061">
    <property type="entry name" value="Zinc_finger_trans_reg"/>
</dbReference>
<evidence type="ECO:0000256" key="3">
    <source>
        <dbReference type="ARBA" id="ARBA00022771"/>
    </source>
</evidence>
<keyword evidence="2" id="KW-0479">Metal-binding</keyword>
<evidence type="ECO:0000313" key="11">
    <source>
        <dbReference type="Proteomes" id="UP000887575"/>
    </source>
</evidence>
<feature type="compositionally biased region" description="Acidic residues" evidence="9">
    <location>
        <begin position="50"/>
        <end position="61"/>
    </location>
</feature>
<keyword evidence="3 8" id="KW-0863">Zinc-finger</keyword>
<proteinExistence type="predicted"/>
<feature type="domain" description="C2H2-type" evidence="10">
    <location>
        <begin position="81"/>
        <end position="109"/>
    </location>
</feature>
<dbReference type="WBParaSite" id="MBELARI_LOCUS19865">
    <property type="protein sequence ID" value="MBELARI_LOCUS19865"/>
    <property type="gene ID" value="MBELARI_LOCUS19865"/>
</dbReference>
<comment type="subcellular location">
    <subcellularLocation>
        <location evidence="1">Nucleus</location>
    </subcellularLocation>
</comment>
<sequence>MLPGDGTVMDQAEEPSTSLLKEESECETSDNQRPPHKRKRINDEPYVATTEDDTEMSELENDDRAQKKRHKVRGISKSLPHPCPHCQMRFLFPNKLRQHIENKHSKKHECANCSEKFDVFEELRKHWAMSHTKIYKCEICEYTHRKKAMVARHTRKQHENGVKCPIAGCPATMSAWRIGQHMTRCHPNATPTKPAPIYEEVTIESILHHCDWCSFATSDPKAYEYHVDGEHGGGVICPMPSCQMRMFLSKLNAHMEAYHCDNEDNEASCENNNELPNRRSRSEGLWADADEEEPKVVLLPSAVQAVLQQNTKGLSSVQCDVCHKTFGKQYALKKHVATVHERRYATKTIYPKKFPCTYEGCGKFFKSQADLGYHENVHTGTRPFKCPKCEFPFTSRAYLAKHLKRRHMTTVKDLTEVERAFGFGAANNVTE</sequence>
<dbReference type="GO" id="GO:0005634">
    <property type="term" value="C:nucleus"/>
    <property type="evidence" value="ECO:0007669"/>
    <property type="project" value="UniProtKB-SubCell"/>
</dbReference>
<evidence type="ECO:0000256" key="8">
    <source>
        <dbReference type="PROSITE-ProRule" id="PRU00042"/>
    </source>
</evidence>
<evidence type="ECO:0000256" key="6">
    <source>
        <dbReference type="ARBA" id="ARBA00023163"/>
    </source>
</evidence>
<dbReference type="Gene3D" id="3.30.160.60">
    <property type="entry name" value="Classic Zinc Finger"/>
    <property type="match status" value="5"/>
</dbReference>
<feature type="region of interest" description="Disordered" evidence="9">
    <location>
        <begin position="1"/>
        <end position="76"/>
    </location>
</feature>
<evidence type="ECO:0000256" key="4">
    <source>
        <dbReference type="ARBA" id="ARBA00022833"/>
    </source>
</evidence>
<dbReference type="AlphaFoldDB" id="A0AAF3F033"/>
<evidence type="ECO:0000256" key="2">
    <source>
        <dbReference type="ARBA" id="ARBA00022723"/>
    </source>
</evidence>
<evidence type="ECO:0000256" key="1">
    <source>
        <dbReference type="ARBA" id="ARBA00004123"/>
    </source>
</evidence>
<dbReference type="PANTHER" id="PTHR46179:SF13">
    <property type="entry name" value="C2H2-TYPE DOMAIN-CONTAINING PROTEIN"/>
    <property type="match status" value="1"/>
</dbReference>
<feature type="domain" description="C2H2-type" evidence="10">
    <location>
        <begin position="108"/>
        <end position="132"/>
    </location>
</feature>
<evidence type="ECO:0000313" key="12">
    <source>
        <dbReference type="WBParaSite" id="MBELARI_LOCUS19865"/>
    </source>
</evidence>
<keyword evidence="5" id="KW-0805">Transcription regulation</keyword>
<organism evidence="11 12">
    <name type="scientific">Mesorhabditis belari</name>
    <dbReference type="NCBI Taxonomy" id="2138241"/>
    <lineage>
        <taxon>Eukaryota</taxon>
        <taxon>Metazoa</taxon>
        <taxon>Ecdysozoa</taxon>
        <taxon>Nematoda</taxon>
        <taxon>Chromadorea</taxon>
        <taxon>Rhabditida</taxon>
        <taxon>Rhabditina</taxon>
        <taxon>Rhabditomorpha</taxon>
        <taxon>Rhabditoidea</taxon>
        <taxon>Rhabditidae</taxon>
        <taxon>Mesorhabditinae</taxon>
        <taxon>Mesorhabditis</taxon>
    </lineage>
</organism>
<keyword evidence="7" id="KW-0539">Nucleus</keyword>
<dbReference type="PROSITE" id="PS50157">
    <property type="entry name" value="ZINC_FINGER_C2H2_2"/>
    <property type="match status" value="5"/>
</dbReference>
<dbReference type="SMART" id="SM00355">
    <property type="entry name" value="ZnF_C2H2"/>
    <property type="match status" value="9"/>
</dbReference>
<keyword evidence="6" id="KW-0804">Transcription</keyword>
<keyword evidence="4" id="KW-0862">Zinc</keyword>
<dbReference type="PROSITE" id="PS00028">
    <property type="entry name" value="ZINC_FINGER_C2H2_1"/>
    <property type="match status" value="5"/>
</dbReference>
<dbReference type="InterPro" id="IPR013087">
    <property type="entry name" value="Znf_C2H2_type"/>
</dbReference>
<evidence type="ECO:0000256" key="5">
    <source>
        <dbReference type="ARBA" id="ARBA00023015"/>
    </source>
</evidence>
<name>A0AAF3F033_9BILA</name>
<reference evidence="12" key="1">
    <citation type="submission" date="2024-02" db="UniProtKB">
        <authorList>
            <consortium name="WormBaseParasite"/>
        </authorList>
    </citation>
    <scope>IDENTIFICATION</scope>
</reference>
<feature type="domain" description="C2H2-type" evidence="10">
    <location>
        <begin position="354"/>
        <end position="383"/>
    </location>
</feature>
<dbReference type="SUPFAM" id="SSF57667">
    <property type="entry name" value="beta-beta-alpha zinc fingers"/>
    <property type="match status" value="1"/>
</dbReference>
<evidence type="ECO:0000256" key="9">
    <source>
        <dbReference type="SAM" id="MobiDB-lite"/>
    </source>
</evidence>
<dbReference type="Proteomes" id="UP000887575">
    <property type="component" value="Unassembled WGS sequence"/>
</dbReference>
<accession>A0AAF3F033</accession>
<dbReference type="PANTHER" id="PTHR46179">
    <property type="entry name" value="ZINC FINGER PROTEIN"/>
    <property type="match status" value="1"/>
</dbReference>